<evidence type="ECO:0000313" key="2">
    <source>
        <dbReference type="Proteomes" id="UP000601223"/>
    </source>
</evidence>
<dbReference type="RefSeq" id="WP_239126182.1">
    <property type="nucleotide sequence ID" value="NZ_BONF01000044.1"/>
</dbReference>
<sequence>MTLPGGDTVALRIDHAGGFVPPAFNLTRLPDVSVYADGRVITQGPVTMIYPPAALPNLQVQRISTGDVQKLVQLAVAAGVGKQGVDYGTPQVADLPNARFMVTTADGVQRTEVYALMDNLEPAAGLTPAQIDARKKLLDLMKAVTDLPTTLGAKAVSASEPYKPVKVAAIATPWQAPGDGTSAGPEIAWPGPALPGASQGEGLNLGCVVAEGKDADAVMSAAAKATSLTPWTSGGKSWTVSIRPLLPDETGCESLGK</sequence>
<protein>
    <submittedName>
        <fullName evidence="1">Uncharacterized protein</fullName>
    </submittedName>
</protein>
<gene>
    <name evidence="1" type="ORF">Cba03nite_65660</name>
</gene>
<keyword evidence="2" id="KW-1185">Reference proteome</keyword>
<dbReference type="Proteomes" id="UP000601223">
    <property type="component" value="Unassembled WGS sequence"/>
</dbReference>
<accession>A0A8J3JI13</accession>
<name>A0A8J3JI13_9ACTN</name>
<proteinExistence type="predicted"/>
<comment type="caution">
    <text evidence="1">The sequence shown here is derived from an EMBL/GenBank/DDBJ whole genome shotgun (WGS) entry which is preliminary data.</text>
</comment>
<reference evidence="1 2" key="1">
    <citation type="submission" date="2021-01" db="EMBL/GenBank/DDBJ databases">
        <title>Whole genome shotgun sequence of Catellatospora bangladeshensis NBRC 107357.</title>
        <authorList>
            <person name="Komaki H."/>
            <person name="Tamura T."/>
        </authorList>
    </citation>
    <scope>NUCLEOTIDE SEQUENCE [LARGE SCALE GENOMIC DNA]</scope>
    <source>
        <strain evidence="1 2">NBRC 107357</strain>
    </source>
</reference>
<dbReference type="EMBL" id="BONF01000044">
    <property type="protein sequence ID" value="GIF85217.1"/>
    <property type="molecule type" value="Genomic_DNA"/>
</dbReference>
<dbReference type="AlphaFoldDB" id="A0A8J3JI13"/>
<evidence type="ECO:0000313" key="1">
    <source>
        <dbReference type="EMBL" id="GIF85217.1"/>
    </source>
</evidence>
<organism evidence="1 2">
    <name type="scientific">Catellatospora bangladeshensis</name>
    <dbReference type="NCBI Taxonomy" id="310355"/>
    <lineage>
        <taxon>Bacteria</taxon>
        <taxon>Bacillati</taxon>
        <taxon>Actinomycetota</taxon>
        <taxon>Actinomycetes</taxon>
        <taxon>Micromonosporales</taxon>
        <taxon>Micromonosporaceae</taxon>
        <taxon>Catellatospora</taxon>
    </lineage>
</organism>